<sequence>MTHPPLTFKQAAERLNVPESWLREKVAKRQIPHIRLGKHVRFTEADLEEILRAARQPAIPAGRQP</sequence>
<dbReference type="Pfam" id="PF12728">
    <property type="entry name" value="HTH_17"/>
    <property type="match status" value="1"/>
</dbReference>
<name>A0ABV5S7A5_9ACTN</name>
<accession>A0ABV5S7A5</accession>
<protein>
    <submittedName>
        <fullName evidence="2">Helix-turn-helix domain-containing protein</fullName>
    </submittedName>
</protein>
<keyword evidence="3" id="KW-1185">Reference proteome</keyword>
<evidence type="ECO:0000313" key="3">
    <source>
        <dbReference type="Proteomes" id="UP001589532"/>
    </source>
</evidence>
<dbReference type="RefSeq" id="WP_344998017.1">
    <property type="nucleotide sequence ID" value="NZ_BAAAXV010000009.1"/>
</dbReference>
<evidence type="ECO:0000313" key="2">
    <source>
        <dbReference type="EMBL" id="MFB9626859.1"/>
    </source>
</evidence>
<feature type="domain" description="Helix-turn-helix" evidence="1">
    <location>
        <begin position="6"/>
        <end position="53"/>
    </location>
</feature>
<dbReference type="NCBIfam" id="TIGR01764">
    <property type="entry name" value="excise"/>
    <property type="match status" value="1"/>
</dbReference>
<dbReference type="InterPro" id="IPR041657">
    <property type="entry name" value="HTH_17"/>
</dbReference>
<proteinExistence type="predicted"/>
<comment type="caution">
    <text evidence="2">The sequence shown here is derived from an EMBL/GenBank/DDBJ whole genome shotgun (WGS) entry which is preliminary data.</text>
</comment>
<dbReference type="InterPro" id="IPR010093">
    <property type="entry name" value="SinI_DNA-bd"/>
</dbReference>
<evidence type="ECO:0000259" key="1">
    <source>
        <dbReference type="Pfam" id="PF12728"/>
    </source>
</evidence>
<reference evidence="2 3" key="1">
    <citation type="submission" date="2024-09" db="EMBL/GenBank/DDBJ databases">
        <authorList>
            <person name="Sun Q."/>
            <person name="Mori K."/>
        </authorList>
    </citation>
    <scope>NUCLEOTIDE SEQUENCE [LARGE SCALE GENOMIC DNA]</scope>
    <source>
        <strain evidence="2 3">JCM 3143</strain>
    </source>
</reference>
<dbReference type="InterPro" id="IPR009061">
    <property type="entry name" value="DNA-bd_dom_put_sf"/>
</dbReference>
<dbReference type="Proteomes" id="UP001589532">
    <property type="component" value="Unassembled WGS sequence"/>
</dbReference>
<organism evidence="2 3">
    <name type="scientific">Nonomuraea helvata</name>
    <dbReference type="NCBI Taxonomy" id="37484"/>
    <lineage>
        <taxon>Bacteria</taxon>
        <taxon>Bacillati</taxon>
        <taxon>Actinomycetota</taxon>
        <taxon>Actinomycetes</taxon>
        <taxon>Streptosporangiales</taxon>
        <taxon>Streptosporangiaceae</taxon>
        <taxon>Nonomuraea</taxon>
    </lineage>
</organism>
<dbReference type="EMBL" id="JBHMBW010000026">
    <property type="protein sequence ID" value="MFB9626859.1"/>
    <property type="molecule type" value="Genomic_DNA"/>
</dbReference>
<gene>
    <name evidence="2" type="ORF">ACFFSA_27555</name>
</gene>
<dbReference type="SUPFAM" id="SSF46955">
    <property type="entry name" value="Putative DNA-binding domain"/>
    <property type="match status" value="1"/>
</dbReference>